<proteinExistence type="inferred from homology"/>
<dbReference type="SUPFAM" id="SSF100895">
    <property type="entry name" value="Kazal-type serine protease inhibitors"/>
    <property type="match status" value="1"/>
</dbReference>
<dbReference type="Proteomes" id="UP001162483">
    <property type="component" value="Unassembled WGS sequence"/>
</dbReference>
<protein>
    <recommendedName>
        <fullName evidence="8">Kazal-like domain-containing protein</fullName>
    </recommendedName>
</protein>
<feature type="domain" description="Kazal-like" evidence="8">
    <location>
        <begin position="17"/>
        <end position="72"/>
    </location>
</feature>
<keyword evidence="7" id="KW-1015">Disulfide bond</keyword>
<dbReference type="InterPro" id="IPR036058">
    <property type="entry name" value="Kazal_dom_sf"/>
</dbReference>
<feature type="non-terminal residue" evidence="9">
    <location>
        <position position="1"/>
    </location>
</feature>
<dbReference type="PANTHER" id="PTHR11388:SF87">
    <property type="entry name" value="SOLUTE CARRIER ORGANIC ANION TRANSPORTER FAMILY MEMBER 2B1"/>
    <property type="match status" value="1"/>
</dbReference>
<name>A0ABN9FKG9_9NEOB</name>
<keyword evidence="4" id="KW-0812">Transmembrane</keyword>
<keyword evidence="5" id="KW-1133">Transmembrane helix</keyword>
<dbReference type="InterPro" id="IPR036259">
    <property type="entry name" value="MFS_trans_sf"/>
</dbReference>
<keyword evidence="6" id="KW-0472">Membrane</keyword>
<sequence length="233" mass="25618">QHFASPSADPKLSGGIWHNVSECSSRCGCSSTAFNPICGSDGIEYISPCYAGCEGVHFHYEDNKVMNYTRCHCITAEGSEGTATPGTCGTGCRHLFLPFMVLSCLVGALASTAQTPSFMLILRSVRPADKSLAIGIQFMLLRILAWLPGPVMFGSIIDSTCIQWGKRCGSKAACQYYNINLLRQRLHWTSSSSLRLGALILFHCCITLHYCRTKRHSFIKKQKEGTRNAHTVK</sequence>
<comment type="subcellular location">
    <subcellularLocation>
        <location evidence="1">Cell membrane</location>
        <topology evidence="1">Multi-pass membrane protein</topology>
    </subcellularLocation>
</comment>
<dbReference type="EMBL" id="CATNWA010016933">
    <property type="protein sequence ID" value="CAI9596580.1"/>
    <property type="molecule type" value="Genomic_DNA"/>
</dbReference>
<dbReference type="Gene3D" id="3.30.60.30">
    <property type="match status" value="1"/>
</dbReference>
<organism evidence="9 10">
    <name type="scientific">Staurois parvus</name>
    <dbReference type="NCBI Taxonomy" id="386267"/>
    <lineage>
        <taxon>Eukaryota</taxon>
        <taxon>Metazoa</taxon>
        <taxon>Chordata</taxon>
        <taxon>Craniata</taxon>
        <taxon>Vertebrata</taxon>
        <taxon>Euteleostomi</taxon>
        <taxon>Amphibia</taxon>
        <taxon>Batrachia</taxon>
        <taxon>Anura</taxon>
        <taxon>Neobatrachia</taxon>
        <taxon>Ranoidea</taxon>
        <taxon>Ranidae</taxon>
        <taxon>Staurois</taxon>
    </lineage>
</organism>
<evidence type="ECO:0000256" key="4">
    <source>
        <dbReference type="ARBA" id="ARBA00022692"/>
    </source>
</evidence>
<evidence type="ECO:0000256" key="7">
    <source>
        <dbReference type="ARBA" id="ARBA00023157"/>
    </source>
</evidence>
<dbReference type="Pfam" id="PF03137">
    <property type="entry name" value="OATP"/>
    <property type="match status" value="1"/>
</dbReference>
<evidence type="ECO:0000256" key="3">
    <source>
        <dbReference type="ARBA" id="ARBA00022475"/>
    </source>
</evidence>
<dbReference type="SUPFAM" id="SSF103473">
    <property type="entry name" value="MFS general substrate transporter"/>
    <property type="match status" value="1"/>
</dbReference>
<reference evidence="9" key="1">
    <citation type="submission" date="2023-05" db="EMBL/GenBank/DDBJ databases">
        <authorList>
            <person name="Stuckert A."/>
        </authorList>
    </citation>
    <scope>NUCLEOTIDE SEQUENCE</scope>
</reference>
<comment type="caution">
    <text evidence="9">The sequence shown here is derived from an EMBL/GenBank/DDBJ whole genome shotgun (WGS) entry which is preliminary data.</text>
</comment>
<dbReference type="PANTHER" id="PTHR11388">
    <property type="entry name" value="ORGANIC ANION TRANSPORTER"/>
    <property type="match status" value="1"/>
</dbReference>
<evidence type="ECO:0000256" key="2">
    <source>
        <dbReference type="ARBA" id="ARBA00009657"/>
    </source>
</evidence>
<evidence type="ECO:0000313" key="9">
    <source>
        <dbReference type="EMBL" id="CAI9596580.1"/>
    </source>
</evidence>
<comment type="similarity">
    <text evidence="2">Belongs to the organo anion transporter (TC 2.A.60) family.</text>
</comment>
<accession>A0ABN9FKG9</accession>
<evidence type="ECO:0000313" key="10">
    <source>
        <dbReference type="Proteomes" id="UP001162483"/>
    </source>
</evidence>
<gene>
    <name evidence="9" type="ORF">SPARVUS_LOCUS12089511</name>
</gene>
<evidence type="ECO:0000256" key="5">
    <source>
        <dbReference type="ARBA" id="ARBA00022989"/>
    </source>
</evidence>
<dbReference type="PROSITE" id="PS51465">
    <property type="entry name" value="KAZAL_2"/>
    <property type="match status" value="1"/>
</dbReference>
<keyword evidence="3" id="KW-1003">Cell membrane</keyword>
<evidence type="ECO:0000259" key="8">
    <source>
        <dbReference type="PROSITE" id="PS51465"/>
    </source>
</evidence>
<evidence type="ECO:0000256" key="1">
    <source>
        <dbReference type="ARBA" id="ARBA00004651"/>
    </source>
</evidence>
<keyword evidence="10" id="KW-1185">Reference proteome</keyword>
<dbReference type="InterPro" id="IPR004156">
    <property type="entry name" value="OATP"/>
</dbReference>
<evidence type="ECO:0000256" key="6">
    <source>
        <dbReference type="ARBA" id="ARBA00023136"/>
    </source>
</evidence>
<dbReference type="InterPro" id="IPR002350">
    <property type="entry name" value="Kazal_dom"/>
</dbReference>